<proteinExistence type="predicted"/>
<accession>W9QUD5</accession>
<protein>
    <submittedName>
        <fullName evidence="2">Uncharacterized protein</fullName>
    </submittedName>
</protein>
<gene>
    <name evidence="2" type="ORF">L484_014442</name>
</gene>
<name>W9QUD5_9ROSA</name>
<feature type="region of interest" description="Disordered" evidence="1">
    <location>
        <begin position="1"/>
        <end position="23"/>
    </location>
</feature>
<dbReference type="Proteomes" id="UP000030645">
    <property type="component" value="Unassembled WGS sequence"/>
</dbReference>
<evidence type="ECO:0000313" key="2">
    <source>
        <dbReference type="EMBL" id="EXB38628.1"/>
    </source>
</evidence>
<dbReference type="AlphaFoldDB" id="W9QUD5"/>
<reference evidence="3" key="1">
    <citation type="submission" date="2013-01" db="EMBL/GenBank/DDBJ databases">
        <title>Draft Genome Sequence of a Mulberry Tree, Morus notabilis C.K. Schneid.</title>
        <authorList>
            <person name="He N."/>
            <person name="Zhao S."/>
        </authorList>
    </citation>
    <scope>NUCLEOTIDE SEQUENCE</scope>
</reference>
<organism evidence="2 3">
    <name type="scientific">Morus notabilis</name>
    <dbReference type="NCBI Taxonomy" id="981085"/>
    <lineage>
        <taxon>Eukaryota</taxon>
        <taxon>Viridiplantae</taxon>
        <taxon>Streptophyta</taxon>
        <taxon>Embryophyta</taxon>
        <taxon>Tracheophyta</taxon>
        <taxon>Spermatophyta</taxon>
        <taxon>Magnoliopsida</taxon>
        <taxon>eudicotyledons</taxon>
        <taxon>Gunneridae</taxon>
        <taxon>Pentapetalae</taxon>
        <taxon>rosids</taxon>
        <taxon>fabids</taxon>
        <taxon>Rosales</taxon>
        <taxon>Moraceae</taxon>
        <taxon>Moreae</taxon>
        <taxon>Morus</taxon>
    </lineage>
</organism>
<evidence type="ECO:0000313" key="3">
    <source>
        <dbReference type="Proteomes" id="UP000030645"/>
    </source>
</evidence>
<evidence type="ECO:0000256" key="1">
    <source>
        <dbReference type="SAM" id="MobiDB-lite"/>
    </source>
</evidence>
<sequence length="76" mass="8689">MPQMRLINGRRQRRDRRKTGQERGGWVWEEMGEREVRARYVRRLSGGSEGGDGVVDRAAVAATEEIQQAGRDRCMG</sequence>
<keyword evidence="3" id="KW-1185">Reference proteome</keyword>
<feature type="compositionally biased region" description="Basic residues" evidence="1">
    <location>
        <begin position="8"/>
        <end position="17"/>
    </location>
</feature>
<dbReference type="EMBL" id="KE343700">
    <property type="protein sequence ID" value="EXB38628.1"/>
    <property type="molecule type" value="Genomic_DNA"/>
</dbReference>